<feature type="region of interest" description="Disordered" evidence="1">
    <location>
        <begin position="229"/>
        <end position="259"/>
    </location>
</feature>
<gene>
    <name evidence="2" type="ORF">PR048_007189</name>
</gene>
<evidence type="ECO:0000256" key="1">
    <source>
        <dbReference type="SAM" id="MobiDB-lite"/>
    </source>
</evidence>
<dbReference type="EMBL" id="JARBHB010000002">
    <property type="protein sequence ID" value="KAJ8894532.1"/>
    <property type="molecule type" value="Genomic_DNA"/>
</dbReference>
<sequence length="460" mass="51115">MQIGSSPPPAPFARFTAYAVVVVSELCRIGSDILEELPALGHENDKRGKGVGEASQNGIHTELKEVDYRSIIEPLPPDEKATQHSSARWKCWRAEVWGNRRHYHRNSPAPGVPRSTSVLVGDVKFSLVSLAVTGVSWRRYSNSVATNVPPRDSLQDKRRPLSGLQWPSLNWRGEVHGEHRYMHCTPELGKWRLRGKIKHGNCRYLLREWSTRSRVRKYLRDGAAKKLPRSPPCAALADPSSSFHSLPPPGRQIPPPNPPESVRVNYKSPTLAADYTIPASCVTRGRGGIVITLLSSHQGEPSSIPGRVAPGFSHVGIVPVDAADRWVFSGISRFPAFHHSGAAPYSPLFILIGSQDLDFNDHPNLSTPRQLNIYLSYSASRSVHDLLYRIRDVSNNPAKCIPSLPPLPPVFPPKSFIRVSLRQLSVFLDPVSLPPRDIRDPARGVFPRNFLFVGVKKFQS</sequence>
<evidence type="ECO:0000313" key="2">
    <source>
        <dbReference type="EMBL" id="KAJ8894532.1"/>
    </source>
</evidence>
<feature type="compositionally biased region" description="Pro residues" evidence="1">
    <location>
        <begin position="246"/>
        <end position="259"/>
    </location>
</feature>
<reference evidence="2 3" key="1">
    <citation type="submission" date="2023-02" db="EMBL/GenBank/DDBJ databases">
        <title>LHISI_Scaffold_Assembly.</title>
        <authorList>
            <person name="Stuart O.P."/>
            <person name="Cleave R."/>
            <person name="Magrath M.J.L."/>
            <person name="Mikheyev A.S."/>
        </authorList>
    </citation>
    <scope>NUCLEOTIDE SEQUENCE [LARGE SCALE GENOMIC DNA]</scope>
    <source>
        <strain evidence="2">Daus_M_001</strain>
        <tissue evidence="2">Leg muscle</tissue>
    </source>
</reference>
<evidence type="ECO:0000313" key="3">
    <source>
        <dbReference type="Proteomes" id="UP001159363"/>
    </source>
</evidence>
<comment type="caution">
    <text evidence="2">The sequence shown here is derived from an EMBL/GenBank/DDBJ whole genome shotgun (WGS) entry which is preliminary data.</text>
</comment>
<organism evidence="2 3">
    <name type="scientific">Dryococelus australis</name>
    <dbReference type="NCBI Taxonomy" id="614101"/>
    <lineage>
        <taxon>Eukaryota</taxon>
        <taxon>Metazoa</taxon>
        <taxon>Ecdysozoa</taxon>
        <taxon>Arthropoda</taxon>
        <taxon>Hexapoda</taxon>
        <taxon>Insecta</taxon>
        <taxon>Pterygota</taxon>
        <taxon>Neoptera</taxon>
        <taxon>Polyneoptera</taxon>
        <taxon>Phasmatodea</taxon>
        <taxon>Verophasmatodea</taxon>
        <taxon>Anareolatae</taxon>
        <taxon>Phasmatidae</taxon>
        <taxon>Eurycanthinae</taxon>
        <taxon>Dryococelus</taxon>
    </lineage>
</organism>
<accession>A0ABQ9IDI2</accession>
<dbReference type="Proteomes" id="UP001159363">
    <property type="component" value="Chromosome 2"/>
</dbReference>
<keyword evidence="3" id="KW-1185">Reference proteome</keyword>
<name>A0ABQ9IDI2_9NEOP</name>
<protein>
    <submittedName>
        <fullName evidence="2">Uncharacterized protein</fullName>
    </submittedName>
</protein>
<proteinExistence type="predicted"/>